<organism evidence="3">
    <name type="scientific">Streptomyces sp. R33</name>
    <dbReference type="NCBI Taxonomy" id="3238629"/>
    <lineage>
        <taxon>Bacteria</taxon>
        <taxon>Bacillati</taxon>
        <taxon>Actinomycetota</taxon>
        <taxon>Actinomycetes</taxon>
        <taxon>Kitasatosporales</taxon>
        <taxon>Streptomycetaceae</taxon>
        <taxon>Streptomyces</taxon>
    </lineage>
</organism>
<evidence type="ECO:0000313" key="3">
    <source>
        <dbReference type="EMBL" id="XDV62119.1"/>
    </source>
</evidence>
<name>A0AB39XW64_9ACTN</name>
<evidence type="ECO:0000259" key="1">
    <source>
        <dbReference type="Pfam" id="PF00881"/>
    </source>
</evidence>
<feature type="domain" description="Thiopeptide-type bacteriocin biosynthesis" evidence="2">
    <location>
        <begin position="32"/>
        <end position="318"/>
    </location>
</feature>
<dbReference type="NCBIfam" id="TIGR03891">
    <property type="entry name" value="thiopep_ocin"/>
    <property type="match status" value="1"/>
</dbReference>
<dbReference type="InterPro" id="IPR020051">
    <property type="entry name" value="SagB-type_dehydrogenase"/>
</dbReference>
<dbReference type="AlphaFoldDB" id="A0AB39XW64"/>
<reference evidence="3" key="1">
    <citation type="submission" date="2024-08" db="EMBL/GenBank/DDBJ databases">
        <authorList>
            <person name="Yu S.T."/>
        </authorList>
    </citation>
    <scope>NUCLEOTIDE SEQUENCE</scope>
    <source>
        <strain evidence="3">R33</strain>
    </source>
</reference>
<dbReference type="SUPFAM" id="SSF55469">
    <property type="entry name" value="FMN-dependent nitroreductase-like"/>
    <property type="match status" value="1"/>
</dbReference>
<feature type="domain" description="Nitroreductase" evidence="1">
    <location>
        <begin position="391"/>
        <end position="588"/>
    </location>
</feature>
<protein>
    <submittedName>
        <fullName evidence="3">Thiopeptide-type bacteriocin biosynthesis protein</fullName>
    </submittedName>
</protein>
<accession>A0AB39XW64</accession>
<dbReference type="NCBIfam" id="TIGR03605">
    <property type="entry name" value="antibiot_sagB"/>
    <property type="match status" value="1"/>
</dbReference>
<dbReference type="EMBL" id="CP165727">
    <property type="protein sequence ID" value="XDV62119.1"/>
    <property type="molecule type" value="Genomic_DNA"/>
</dbReference>
<proteinExistence type="predicted"/>
<dbReference type="Pfam" id="PF14028">
    <property type="entry name" value="Lant_dehydr_C"/>
    <property type="match status" value="1"/>
</dbReference>
<gene>
    <name evidence="3" type="ORF">AB5J51_03805</name>
</gene>
<dbReference type="InterPro" id="IPR023809">
    <property type="entry name" value="Thiopep_bacteriocin_synth_dom"/>
</dbReference>
<sequence>MTEDPYASASPVGAGAPAAGTAALAPAPAGGWQSLHLTLHTDGADTDAFVTGALAPLMDGRYGPNGGAWFFIRYHEGGPHLRIRFRGAGSTGDAAEDAAELAAELALLAAGTTPVTGSWPGRHGEVRAVPYEPETERYGGPAALPVTEEVFVHSTRAAVAALRAVPGRADRLRLALDLAHGTAYALGLDELASAGWLRRHAASWRWAAEVRPLPGAAVHTRVNTVFAAQRTNLGLRARAVRAGLDDGSAAPWLAEWTRQVRAADARLRTAVLPADRPGAPVRTHRRLWVWASQLHMLFNRLGVTPDEERAVCRLAGRALLETGDEDGFFGAGPRAADYQYLEQSKFQIGRAQDTAVRSIARPGLPSEYRPEAVRPLPAASLPELSLAEALRRRSSARGALRGPLTEQELGGVLWHAHAPSHVSRQSLADGTERTVHHRPYPSAGALYSVRVRLLALAVAGLAPGTYHCMPERRSLVALGPAPDLADLKALSSYLSRPADDPDSVGIDEAPAVLAVHLDLGLLRRRYGLRALRLGLLEAGHLAQTLQLTAGTFGLATIPLGGLHDDLAHELLGLDDLDEPIQYLLPLGRLDPPAGISDAGRRA</sequence>
<dbReference type="Gene3D" id="3.40.109.10">
    <property type="entry name" value="NADH Oxidase"/>
    <property type="match status" value="1"/>
</dbReference>
<dbReference type="InterPro" id="IPR052544">
    <property type="entry name" value="Bacteriocin_Proc_Enz"/>
</dbReference>
<dbReference type="PANTHER" id="PTHR43745:SF2">
    <property type="entry name" value="NITROREDUCTASE MJ1384-RELATED"/>
    <property type="match status" value="1"/>
</dbReference>
<dbReference type="GO" id="GO:0016491">
    <property type="term" value="F:oxidoreductase activity"/>
    <property type="evidence" value="ECO:0007669"/>
    <property type="project" value="InterPro"/>
</dbReference>
<evidence type="ECO:0000259" key="2">
    <source>
        <dbReference type="Pfam" id="PF14028"/>
    </source>
</evidence>
<dbReference type="PANTHER" id="PTHR43745">
    <property type="entry name" value="NITROREDUCTASE MJ1384-RELATED"/>
    <property type="match status" value="1"/>
</dbReference>
<dbReference type="InterPro" id="IPR000415">
    <property type="entry name" value="Nitroreductase-like"/>
</dbReference>
<dbReference type="CDD" id="cd02142">
    <property type="entry name" value="McbC_SagB-like_oxidoreductase"/>
    <property type="match status" value="1"/>
</dbReference>
<dbReference type="Pfam" id="PF00881">
    <property type="entry name" value="Nitroreductase"/>
    <property type="match status" value="1"/>
</dbReference>
<dbReference type="RefSeq" id="WP_369776831.1">
    <property type="nucleotide sequence ID" value="NZ_CP165727.1"/>
</dbReference>
<dbReference type="InterPro" id="IPR029479">
    <property type="entry name" value="Nitroreductase"/>
</dbReference>